<sequence length="65" mass="7521">ISIPEHDEFITERPSADSDTEIQFCRNVVSAMQKIQQLTDRGLKMRIDVERTKTSWAAKKELSIQ</sequence>
<accession>A0A0F9GFV6</accession>
<dbReference type="EMBL" id="LAZR01020285">
    <property type="protein sequence ID" value="KKL89441.1"/>
    <property type="molecule type" value="Genomic_DNA"/>
</dbReference>
<comment type="caution">
    <text evidence="1">The sequence shown here is derived from an EMBL/GenBank/DDBJ whole genome shotgun (WGS) entry which is preliminary data.</text>
</comment>
<organism evidence="1">
    <name type="scientific">marine sediment metagenome</name>
    <dbReference type="NCBI Taxonomy" id="412755"/>
    <lineage>
        <taxon>unclassified sequences</taxon>
        <taxon>metagenomes</taxon>
        <taxon>ecological metagenomes</taxon>
    </lineage>
</organism>
<protein>
    <submittedName>
        <fullName evidence="1">Uncharacterized protein</fullName>
    </submittedName>
</protein>
<evidence type="ECO:0000313" key="1">
    <source>
        <dbReference type="EMBL" id="KKL89441.1"/>
    </source>
</evidence>
<feature type="non-terminal residue" evidence="1">
    <location>
        <position position="1"/>
    </location>
</feature>
<dbReference type="AlphaFoldDB" id="A0A0F9GFV6"/>
<reference evidence="1" key="1">
    <citation type="journal article" date="2015" name="Nature">
        <title>Complex archaea that bridge the gap between prokaryotes and eukaryotes.</title>
        <authorList>
            <person name="Spang A."/>
            <person name="Saw J.H."/>
            <person name="Jorgensen S.L."/>
            <person name="Zaremba-Niedzwiedzka K."/>
            <person name="Martijn J."/>
            <person name="Lind A.E."/>
            <person name="van Eijk R."/>
            <person name="Schleper C."/>
            <person name="Guy L."/>
            <person name="Ettema T.J."/>
        </authorList>
    </citation>
    <scope>NUCLEOTIDE SEQUENCE</scope>
</reference>
<proteinExistence type="predicted"/>
<gene>
    <name evidence="1" type="ORF">LCGC14_1914700</name>
</gene>
<name>A0A0F9GFV6_9ZZZZ</name>